<comment type="cofactor">
    <cofactor evidence="1 8">
        <name>Mg(2+)</name>
        <dbReference type="ChEBI" id="CHEBI:18420"/>
    </cofactor>
</comment>
<reference evidence="10 11" key="1">
    <citation type="submission" date="2017-03" db="EMBL/GenBank/DDBJ databases">
        <title>Lifting the veil on microbial sulfur biogeochemistry in mining wastewaters.</title>
        <authorList>
            <person name="Kantor R.S."/>
            <person name="Colenbrander Nelson T."/>
            <person name="Marshall S."/>
            <person name="Bennett D."/>
            <person name="Apte S."/>
            <person name="Camacho D."/>
            <person name="Thomas B.C."/>
            <person name="Warren L.A."/>
            <person name="Banfield J.F."/>
        </authorList>
    </citation>
    <scope>NUCLEOTIDE SEQUENCE [LARGE SCALE GENOMIC DNA]</scope>
    <source>
        <strain evidence="10">32-69-9</strain>
    </source>
</reference>
<feature type="binding site" evidence="8">
    <location>
        <position position="99"/>
    </location>
    <ligand>
        <name>Mg(2+)</name>
        <dbReference type="ChEBI" id="CHEBI:18420"/>
    </ligand>
</feature>
<evidence type="ECO:0000256" key="8">
    <source>
        <dbReference type="HAMAP-Rule" id="MF_00265"/>
    </source>
</evidence>
<protein>
    <recommendedName>
        <fullName evidence="8">Ribonuclease VapC</fullName>
        <shortName evidence="8">RNase VapC</shortName>
        <ecNumber evidence="8">3.1.-.-</ecNumber>
    </recommendedName>
    <alternativeName>
        <fullName evidence="8">Toxin VapC</fullName>
    </alternativeName>
</protein>
<organism evidence="10 11">
    <name type="scientific">Brevundimonas subvibrioides</name>
    <dbReference type="NCBI Taxonomy" id="74313"/>
    <lineage>
        <taxon>Bacteria</taxon>
        <taxon>Pseudomonadati</taxon>
        <taxon>Pseudomonadota</taxon>
        <taxon>Alphaproteobacteria</taxon>
        <taxon>Caulobacterales</taxon>
        <taxon>Caulobacteraceae</taxon>
        <taxon>Brevundimonas</taxon>
    </lineage>
</organism>
<dbReference type="InterPro" id="IPR029060">
    <property type="entry name" value="PIN-like_dom_sf"/>
</dbReference>
<evidence type="ECO:0000259" key="9">
    <source>
        <dbReference type="Pfam" id="PF01850"/>
    </source>
</evidence>
<dbReference type="EC" id="3.1.-.-" evidence="8"/>
<proteinExistence type="inferred from homology"/>
<evidence type="ECO:0000256" key="4">
    <source>
        <dbReference type="ARBA" id="ARBA00022723"/>
    </source>
</evidence>
<dbReference type="GO" id="GO:0004540">
    <property type="term" value="F:RNA nuclease activity"/>
    <property type="evidence" value="ECO:0007669"/>
    <property type="project" value="InterPro"/>
</dbReference>
<comment type="caution">
    <text evidence="10">The sequence shown here is derived from an EMBL/GenBank/DDBJ whole genome shotgun (WGS) entry which is preliminary data.</text>
</comment>
<dbReference type="GO" id="GO:0000287">
    <property type="term" value="F:magnesium ion binding"/>
    <property type="evidence" value="ECO:0007669"/>
    <property type="project" value="UniProtKB-UniRule"/>
</dbReference>
<dbReference type="EMBL" id="NCEB01000008">
    <property type="protein sequence ID" value="OYX34641.1"/>
    <property type="molecule type" value="Genomic_DNA"/>
</dbReference>
<dbReference type="AlphaFoldDB" id="A0A258FQ51"/>
<evidence type="ECO:0000256" key="1">
    <source>
        <dbReference type="ARBA" id="ARBA00001946"/>
    </source>
</evidence>
<accession>A0A258FQ51</accession>
<dbReference type="SUPFAM" id="SSF88723">
    <property type="entry name" value="PIN domain-like"/>
    <property type="match status" value="1"/>
</dbReference>
<gene>
    <name evidence="8" type="primary">vapC</name>
    <name evidence="10" type="ORF">B7Z01_05635</name>
</gene>
<dbReference type="Gene3D" id="3.40.50.1010">
    <property type="entry name" value="5'-nuclease"/>
    <property type="match status" value="1"/>
</dbReference>
<dbReference type="HAMAP" id="MF_00265">
    <property type="entry name" value="VapC_Nob1"/>
    <property type="match status" value="1"/>
</dbReference>
<keyword evidence="6 8" id="KW-0460">Magnesium</keyword>
<evidence type="ECO:0000256" key="5">
    <source>
        <dbReference type="ARBA" id="ARBA00022801"/>
    </source>
</evidence>
<keyword evidence="3 8" id="KW-0540">Nuclease</keyword>
<comment type="function">
    <text evidence="8">Toxic component of a toxin-antitoxin (TA) system. An RNase.</text>
</comment>
<feature type="binding site" evidence="8">
    <location>
        <position position="4"/>
    </location>
    <ligand>
        <name>Mg(2+)</name>
        <dbReference type="ChEBI" id="CHEBI:18420"/>
    </ligand>
</feature>
<dbReference type="PANTHER" id="PTHR33653">
    <property type="entry name" value="RIBONUCLEASE VAPC2"/>
    <property type="match status" value="1"/>
</dbReference>
<keyword evidence="2 8" id="KW-1277">Toxin-antitoxin system</keyword>
<dbReference type="InterPro" id="IPR002716">
    <property type="entry name" value="PIN_dom"/>
</dbReference>
<evidence type="ECO:0000256" key="6">
    <source>
        <dbReference type="ARBA" id="ARBA00022842"/>
    </source>
</evidence>
<keyword evidence="4 8" id="KW-0479">Metal-binding</keyword>
<name>A0A258FQ51_9CAUL</name>
<dbReference type="Proteomes" id="UP000215595">
    <property type="component" value="Unassembled WGS sequence"/>
</dbReference>
<sequence>MIVDSSALLAILQFEAEHVPFRHAIARASTRLVSATTLLETSMVILGRQQEQGIAELDDLIASSDIWIVPFDARHASLALDAFRRYGKGRHRAGLNMGDCFSYALAKATGLPLLFKGDDFVHTDVKPAV</sequence>
<dbReference type="GO" id="GO:0016787">
    <property type="term" value="F:hydrolase activity"/>
    <property type="evidence" value="ECO:0007669"/>
    <property type="project" value="UniProtKB-KW"/>
</dbReference>
<dbReference type="GO" id="GO:0090729">
    <property type="term" value="F:toxin activity"/>
    <property type="evidence" value="ECO:0007669"/>
    <property type="project" value="UniProtKB-KW"/>
</dbReference>
<evidence type="ECO:0000256" key="3">
    <source>
        <dbReference type="ARBA" id="ARBA00022722"/>
    </source>
</evidence>
<dbReference type="CDD" id="cd09871">
    <property type="entry name" value="PIN_MtVapC28-VapC30-like"/>
    <property type="match status" value="1"/>
</dbReference>
<dbReference type="Pfam" id="PF01850">
    <property type="entry name" value="PIN"/>
    <property type="match status" value="1"/>
</dbReference>
<feature type="domain" description="PIN" evidence="9">
    <location>
        <begin position="1"/>
        <end position="124"/>
    </location>
</feature>
<keyword evidence="8" id="KW-0800">Toxin</keyword>
<dbReference type="InterPro" id="IPR022907">
    <property type="entry name" value="VapC_family"/>
</dbReference>
<evidence type="ECO:0000313" key="10">
    <source>
        <dbReference type="EMBL" id="OYX34641.1"/>
    </source>
</evidence>
<evidence type="ECO:0000256" key="2">
    <source>
        <dbReference type="ARBA" id="ARBA00022649"/>
    </source>
</evidence>
<keyword evidence="5 8" id="KW-0378">Hydrolase</keyword>
<comment type="similarity">
    <text evidence="7 8">Belongs to the PINc/VapC protein family.</text>
</comment>
<evidence type="ECO:0000256" key="7">
    <source>
        <dbReference type="ARBA" id="ARBA00038093"/>
    </source>
</evidence>
<dbReference type="InterPro" id="IPR050556">
    <property type="entry name" value="Type_II_TA_system_RNase"/>
</dbReference>
<evidence type="ECO:0000313" key="11">
    <source>
        <dbReference type="Proteomes" id="UP000215595"/>
    </source>
</evidence>
<dbReference type="PANTHER" id="PTHR33653:SF1">
    <property type="entry name" value="RIBONUCLEASE VAPC2"/>
    <property type="match status" value="1"/>
</dbReference>